<dbReference type="Proteomes" id="UP000317663">
    <property type="component" value="Unassembled WGS sequence"/>
</dbReference>
<dbReference type="EMBL" id="RCZD01000010">
    <property type="protein sequence ID" value="TPG58854.1"/>
    <property type="molecule type" value="Genomic_DNA"/>
</dbReference>
<keyword evidence="2" id="KW-1185">Reference proteome</keyword>
<sequence>MFRGWPHTMVKRVPMNARHCSHCFQYYLASQVLAFFCPSYFEPQMRWLRVHPGYLTHSFTVVQPLFA</sequence>
<evidence type="ECO:0000313" key="1">
    <source>
        <dbReference type="EMBL" id="TPG58854.1"/>
    </source>
</evidence>
<protein>
    <submittedName>
        <fullName evidence="1">Uncharacterized protein</fullName>
    </submittedName>
</protein>
<comment type="caution">
    <text evidence="1">The sequence shown here is derived from an EMBL/GenBank/DDBJ whole genome shotgun (WGS) entry which is preliminary data.</text>
</comment>
<dbReference type="AlphaFoldDB" id="A0A502GAM1"/>
<name>A0A502GAM1_9GAMM</name>
<evidence type="ECO:0000313" key="2">
    <source>
        <dbReference type="Proteomes" id="UP000317663"/>
    </source>
</evidence>
<reference evidence="1 2" key="1">
    <citation type="journal article" date="2019" name="Environ. Microbiol.">
        <title>Species interactions and distinct microbial communities in high Arctic permafrost affected cryosols are associated with the CH4 and CO2 gas fluxes.</title>
        <authorList>
            <person name="Altshuler I."/>
            <person name="Hamel J."/>
            <person name="Turney S."/>
            <person name="Magnuson E."/>
            <person name="Levesque R."/>
            <person name="Greer C."/>
            <person name="Whyte L.G."/>
        </authorList>
    </citation>
    <scope>NUCLEOTIDE SEQUENCE [LARGE SCALE GENOMIC DNA]</scope>
    <source>
        <strain evidence="1 2">E4</strain>
    </source>
</reference>
<gene>
    <name evidence="1" type="ORF">EAH77_18265</name>
</gene>
<organism evidence="1 2">
    <name type="scientific">Ewingella americana</name>
    <dbReference type="NCBI Taxonomy" id="41202"/>
    <lineage>
        <taxon>Bacteria</taxon>
        <taxon>Pseudomonadati</taxon>
        <taxon>Pseudomonadota</taxon>
        <taxon>Gammaproteobacteria</taxon>
        <taxon>Enterobacterales</taxon>
        <taxon>Yersiniaceae</taxon>
        <taxon>Ewingella</taxon>
    </lineage>
</organism>
<accession>A0A502GAM1</accession>
<proteinExistence type="predicted"/>